<dbReference type="EMBL" id="MU269092">
    <property type="protein sequence ID" value="KAH7903257.1"/>
    <property type="molecule type" value="Genomic_DNA"/>
</dbReference>
<comment type="caution">
    <text evidence="1">The sequence shown here is derived from an EMBL/GenBank/DDBJ whole genome shotgun (WGS) entry which is preliminary data.</text>
</comment>
<evidence type="ECO:0000313" key="2">
    <source>
        <dbReference type="Proteomes" id="UP000790377"/>
    </source>
</evidence>
<reference evidence="1" key="1">
    <citation type="journal article" date="2021" name="New Phytol.">
        <title>Evolutionary innovations through gain and loss of genes in the ectomycorrhizal Boletales.</title>
        <authorList>
            <person name="Wu G."/>
            <person name="Miyauchi S."/>
            <person name="Morin E."/>
            <person name="Kuo A."/>
            <person name="Drula E."/>
            <person name="Varga T."/>
            <person name="Kohler A."/>
            <person name="Feng B."/>
            <person name="Cao Y."/>
            <person name="Lipzen A."/>
            <person name="Daum C."/>
            <person name="Hundley H."/>
            <person name="Pangilinan J."/>
            <person name="Johnson J."/>
            <person name="Barry K."/>
            <person name="LaButti K."/>
            <person name="Ng V."/>
            <person name="Ahrendt S."/>
            <person name="Min B."/>
            <person name="Choi I.G."/>
            <person name="Park H."/>
            <person name="Plett J.M."/>
            <person name="Magnuson J."/>
            <person name="Spatafora J.W."/>
            <person name="Nagy L.G."/>
            <person name="Henrissat B."/>
            <person name="Grigoriev I.V."/>
            <person name="Yang Z.L."/>
            <person name="Xu J."/>
            <person name="Martin F.M."/>
        </authorList>
    </citation>
    <scope>NUCLEOTIDE SEQUENCE</scope>
    <source>
        <strain evidence="1">ATCC 28755</strain>
    </source>
</reference>
<feature type="non-terminal residue" evidence="1">
    <location>
        <position position="173"/>
    </location>
</feature>
<dbReference type="Proteomes" id="UP000790377">
    <property type="component" value="Unassembled WGS sequence"/>
</dbReference>
<keyword evidence="2" id="KW-1185">Reference proteome</keyword>
<accession>A0ACB7ZRE5</accession>
<evidence type="ECO:0000313" key="1">
    <source>
        <dbReference type="EMBL" id="KAH7903257.1"/>
    </source>
</evidence>
<name>A0ACB7ZRE5_9AGAM</name>
<protein>
    <submittedName>
        <fullName evidence="1">Uncharacterized protein</fullName>
    </submittedName>
</protein>
<gene>
    <name evidence="1" type="ORF">BJ138DRAFT_1195513</name>
</gene>
<proteinExistence type="predicted"/>
<organism evidence="1 2">
    <name type="scientific">Hygrophoropsis aurantiaca</name>
    <dbReference type="NCBI Taxonomy" id="72124"/>
    <lineage>
        <taxon>Eukaryota</taxon>
        <taxon>Fungi</taxon>
        <taxon>Dikarya</taxon>
        <taxon>Basidiomycota</taxon>
        <taxon>Agaricomycotina</taxon>
        <taxon>Agaricomycetes</taxon>
        <taxon>Agaricomycetidae</taxon>
        <taxon>Boletales</taxon>
        <taxon>Coniophorineae</taxon>
        <taxon>Hygrophoropsidaceae</taxon>
        <taxon>Hygrophoropsis</taxon>
    </lineage>
</organism>
<sequence length="173" mass="19092">MASSRPSISSPIPRPVLPSHTRMEMSNGAPSSAKPRKAPCRVDKPPHFFLPRHQPMPPEFKPRALPPDFKPRALPPDFKPRALPPLSKLRFNAHGISVWKMLLDAEASALDNSSNAPAKYNDPLIGVRVLGFLLKDVWDHPHPGFGSVPYQRLVHEINRAGSAQEARAIITLG</sequence>